<reference evidence="1 2" key="1">
    <citation type="submission" date="2024-06" db="EMBL/GenBank/DDBJ databases">
        <authorList>
            <person name="Kraege A."/>
            <person name="Thomma B."/>
        </authorList>
    </citation>
    <scope>NUCLEOTIDE SEQUENCE [LARGE SCALE GENOMIC DNA]</scope>
</reference>
<dbReference type="Proteomes" id="UP001497392">
    <property type="component" value="Unassembled WGS sequence"/>
</dbReference>
<name>A0ABP1G175_9CHLO</name>
<evidence type="ECO:0000313" key="2">
    <source>
        <dbReference type="Proteomes" id="UP001497392"/>
    </source>
</evidence>
<accession>A0ABP1G175</accession>
<proteinExistence type="predicted"/>
<evidence type="ECO:0000313" key="1">
    <source>
        <dbReference type="EMBL" id="CAL5225929.1"/>
    </source>
</evidence>
<sequence length="109" mass="12722">MSQFCYKDEEVLVKHLKNDIYMVMQRHDILSATLHFEERPQGQPAKLIPVPKDYTLIEKDTMKASGMLNDCYYLIHHACDYHLTSSEGMVLSITNPMLHVIELQTQLRQ</sequence>
<keyword evidence="2" id="KW-1185">Reference proteome</keyword>
<organism evidence="1 2">
    <name type="scientific">Coccomyxa viridis</name>
    <dbReference type="NCBI Taxonomy" id="1274662"/>
    <lineage>
        <taxon>Eukaryota</taxon>
        <taxon>Viridiplantae</taxon>
        <taxon>Chlorophyta</taxon>
        <taxon>core chlorophytes</taxon>
        <taxon>Trebouxiophyceae</taxon>
        <taxon>Trebouxiophyceae incertae sedis</taxon>
        <taxon>Coccomyxaceae</taxon>
        <taxon>Coccomyxa</taxon>
    </lineage>
</organism>
<protein>
    <submittedName>
        <fullName evidence="1">G8723 protein</fullName>
    </submittedName>
</protein>
<dbReference type="EMBL" id="CAXHTA020000015">
    <property type="protein sequence ID" value="CAL5225929.1"/>
    <property type="molecule type" value="Genomic_DNA"/>
</dbReference>
<comment type="caution">
    <text evidence="1">The sequence shown here is derived from an EMBL/GenBank/DDBJ whole genome shotgun (WGS) entry which is preliminary data.</text>
</comment>
<gene>
    <name evidence="1" type="primary">g8723</name>
    <name evidence="1" type="ORF">VP750_LOCUS7835</name>
</gene>